<feature type="compositionally biased region" description="Low complexity" evidence="5">
    <location>
        <begin position="688"/>
        <end position="700"/>
    </location>
</feature>
<dbReference type="GO" id="GO:0000932">
    <property type="term" value="C:P-body"/>
    <property type="evidence" value="ECO:0007669"/>
    <property type="project" value="TreeGrafter"/>
</dbReference>
<reference evidence="6 7" key="1">
    <citation type="journal article" date="2014" name="Agronomy (Basel)">
        <title>A Draft Genome Sequence for Ensete ventricosum, the Drought-Tolerant Tree Against Hunger.</title>
        <authorList>
            <person name="Harrison J."/>
            <person name="Moore K.A."/>
            <person name="Paszkiewicz K."/>
            <person name="Jones T."/>
            <person name="Grant M."/>
            <person name="Ambacheew D."/>
            <person name="Muzemil S."/>
            <person name="Studholme D.J."/>
        </authorList>
    </citation>
    <scope>NUCLEOTIDE SEQUENCE [LARGE SCALE GENOMIC DNA]</scope>
</reference>
<evidence type="ECO:0000256" key="5">
    <source>
        <dbReference type="SAM" id="MobiDB-lite"/>
    </source>
</evidence>
<dbReference type="InterPro" id="IPR036322">
    <property type="entry name" value="WD40_repeat_dom_sf"/>
</dbReference>
<evidence type="ECO:0000256" key="3">
    <source>
        <dbReference type="ARBA" id="ARBA00022574"/>
    </source>
</evidence>
<dbReference type="EMBL" id="AMZH03004983">
    <property type="protein sequence ID" value="RRT67597.1"/>
    <property type="molecule type" value="Genomic_DNA"/>
</dbReference>
<keyword evidence="3" id="KW-0853">WD repeat</keyword>
<dbReference type="SUPFAM" id="SSF50978">
    <property type="entry name" value="WD40 repeat-like"/>
    <property type="match status" value="1"/>
</dbReference>
<dbReference type="PANTHER" id="PTHR15598:SF5">
    <property type="entry name" value="ENHANCER OF MRNA-DECAPPING PROTEIN 4"/>
    <property type="match status" value="1"/>
</dbReference>
<evidence type="ECO:0000313" key="6">
    <source>
        <dbReference type="EMBL" id="RRT67597.1"/>
    </source>
</evidence>
<feature type="region of interest" description="Disordered" evidence="5">
    <location>
        <begin position="662"/>
        <end position="719"/>
    </location>
</feature>
<evidence type="ECO:0000256" key="4">
    <source>
        <dbReference type="ARBA" id="ARBA00022737"/>
    </source>
</evidence>
<dbReference type="GO" id="GO:0031087">
    <property type="term" value="P:deadenylation-independent decapping of nuclear-transcribed mRNA"/>
    <property type="evidence" value="ECO:0007669"/>
    <property type="project" value="InterPro"/>
</dbReference>
<dbReference type="PANTHER" id="PTHR15598">
    <property type="entry name" value="ENHANCER OF MRNA-DECAPPING PROTEIN 4"/>
    <property type="match status" value="1"/>
</dbReference>
<gene>
    <name evidence="6" type="ORF">B296_00029467</name>
</gene>
<protein>
    <submittedName>
        <fullName evidence="6">Uncharacterized protein</fullName>
    </submittedName>
</protein>
<evidence type="ECO:0000256" key="1">
    <source>
        <dbReference type="ARBA" id="ARBA00004496"/>
    </source>
</evidence>
<feature type="region of interest" description="Disordered" evidence="5">
    <location>
        <begin position="449"/>
        <end position="469"/>
    </location>
</feature>
<organism evidence="6 7">
    <name type="scientific">Ensete ventricosum</name>
    <name type="common">Abyssinian banana</name>
    <name type="synonym">Musa ensete</name>
    <dbReference type="NCBI Taxonomy" id="4639"/>
    <lineage>
        <taxon>Eukaryota</taxon>
        <taxon>Viridiplantae</taxon>
        <taxon>Streptophyta</taxon>
        <taxon>Embryophyta</taxon>
        <taxon>Tracheophyta</taxon>
        <taxon>Spermatophyta</taxon>
        <taxon>Magnoliopsida</taxon>
        <taxon>Liliopsida</taxon>
        <taxon>Zingiberales</taxon>
        <taxon>Musaceae</taxon>
        <taxon>Ensete</taxon>
    </lineage>
</organism>
<accession>A0A426ZUF0</accession>
<keyword evidence="2" id="KW-0963">Cytoplasm</keyword>
<keyword evidence="4" id="KW-0677">Repeat</keyword>
<evidence type="ECO:0000256" key="2">
    <source>
        <dbReference type="ARBA" id="ARBA00022490"/>
    </source>
</evidence>
<name>A0A426ZUF0_ENSVE</name>
<feature type="compositionally biased region" description="Polar residues" evidence="5">
    <location>
        <begin position="701"/>
        <end position="714"/>
    </location>
</feature>
<dbReference type="AlphaFoldDB" id="A0A426ZUF0"/>
<evidence type="ECO:0000313" key="7">
    <source>
        <dbReference type="Proteomes" id="UP000287651"/>
    </source>
</evidence>
<proteinExistence type="predicted"/>
<comment type="caution">
    <text evidence="6">The sequence shown here is derived from an EMBL/GenBank/DDBJ whole genome shotgun (WGS) entry which is preliminary data.</text>
</comment>
<feature type="region of interest" description="Disordered" evidence="5">
    <location>
        <begin position="620"/>
        <end position="646"/>
    </location>
</feature>
<comment type="subcellular location">
    <subcellularLocation>
        <location evidence="1">Cytoplasm</location>
    </subcellularLocation>
</comment>
<dbReference type="Proteomes" id="UP000287651">
    <property type="component" value="Unassembled WGS sequence"/>
</dbReference>
<sequence>MALLNPPAHLESAVSMPLPSSSPSDFLSPSGTATAILHPVPSAPPAALVQPTPVRMPSNKLPRGRLLGSGERVVYDVDSRLPGESQPPQLEVTPITKYISDPGLVLGRQIAVNRNYICYGLKLGAIRVLNINTALRSLLKGHSQVKIWDDRKVAPLAVFKPHDGHPVNSVAFMTSPHCPDHINLITALYNLMLQGPLSREVKIWASAGEEGWVLPTDSESWRCTQTLDLRSSLESHTEEAFFNQIVVLPQASLIVIANAKKNAIYAVHVDYGPYPSSTRMDYIADFTVAMPILSLTGTHDCLPDGEQLVQVYCVQTQAIQQYALDLLQCLPPPTTSAGLERDHLSRVVETRGMEGLAVPEPSCGLSVNDFSTENISPKSHLTDSSINGAPAASHAVTEVSTVGTSTLELSESSFEVQPSAPPAPCADVDALHVTPVSVPFNMDFAGTLPDLKSPEKSEDAPSNGGCEIDQSISECSVDRRVDSFIDSALDVPMTEGSTLKDESKAGQNDHSMLSNPRLMFKLGGNLTHLVTPSEILSGAISSSESSHANKRSIKEVKAQDMTTCDDIESAEVEVKVVAEDKPGLQEFDSQKVPEDFGAEDKEISLQTSIADFSMENECSTIKGTPEETRPGEDNAISQSKKHLPSTFEAKIRDDVKNTTEEVTGSAVMAASQSPLAANGKKQIEKSSPRFSPSSPSSSPFNYTESFNEPGSSTGVPPADAAFSEIPALQETVNQVKVLFCYKMFFLI</sequence>
<dbReference type="InterPro" id="IPR045152">
    <property type="entry name" value="EDC4-like"/>
</dbReference>